<gene>
    <name evidence="1" type="ORF">SBF1_8690001</name>
</gene>
<evidence type="ECO:0000313" key="2">
    <source>
        <dbReference type="Proteomes" id="UP000238916"/>
    </source>
</evidence>
<protein>
    <submittedName>
        <fullName evidence="1">Uncharacterized protein</fullName>
    </submittedName>
</protein>
<proteinExistence type="predicted"/>
<dbReference type="EMBL" id="OMOF01000855">
    <property type="protein sequence ID" value="SPF55818.1"/>
    <property type="molecule type" value="Genomic_DNA"/>
</dbReference>
<reference evidence="2" key="1">
    <citation type="submission" date="2018-02" db="EMBL/GenBank/DDBJ databases">
        <authorList>
            <person name="Hausmann B."/>
        </authorList>
    </citation>
    <scope>NUCLEOTIDE SEQUENCE [LARGE SCALE GENOMIC DNA]</scope>
    <source>
        <strain evidence="2">Peat soil MAG SbF1</strain>
    </source>
</reference>
<dbReference type="AlphaFoldDB" id="A0A2U3LVD2"/>
<organism evidence="1 2">
    <name type="scientific">Candidatus Desulfosporosinus infrequens</name>
    <dbReference type="NCBI Taxonomy" id="2043169"/>
    <lineage>
        <taxon>Bacteria</taxon>
        <taxon>Bacillati</taxon>
        <taxon>Bacillota</taxon>
        <taxon>Clostridia</taxon>
        <taxon>Eubacteriales</taxon>
        <taxon>Desulfitobacteriaceae</taxon>
        <taxon>Desulfosporosinus</taxon>
    </lineage>
</organism>
<evidence type="ECO:0000313" key="1">
    <source>
        <dbReference type="EMBL" id="SPF55818.1"/>
    </source>
</evidence>
<name>A0A2U3LVD2_9FIRM</name>
<sequence>MIFWNCKISHEELIQRLSDGKAYGADQATSLMLSTQLPIQASRTGLSLALYKRMIDPHGEKFKH</sequence>
<accession>A0A2U3LVD2</accession>
<dbReference type="Proteomes" id="UP000238916">
    <property type="component" value="Unassembled WGS sequence"/>
</dbReference>